<keyword evidence="2" id="KW-1185">Reference proteome</keyword>
<reference evidence="1 2" key="1">
    <citation type="journal article" date="2019" name="Nat. Ecol. Evol.">
        <title>Megaphylogeny resolves global patterns of mushroom evolution.</title>
        <authorList>
            <person name="Varga T."/>
            <person name="Krizsan K."/>
            <person name="Foldi C."/>
            <person name="Dima B."/>
            <person name="Sanchez-Garcia M."/>
            <person name="Sanchez-Ramirez S."/>
            <person name="Szollosi G.J."/>
            <person name="Szarkandi J.G."/>
            <person name="Papp V."/>
            <person name="Albert L."/>
            <person name="Andreopoulos W."/>
            <person name="Angelini C."/>
            <person name="Antonin V."/>
            <person name="Barry K.W."/>
            <person name="Bougher N.L."/>
            <person name="Buchanan P."/>
            <person name="Buyck B."/>
            <person name="Bense V."/>
            <person name="Catcheside P."/>
            <person name="Chovatia M."/>
            <person name="Cooper J."/>
            <person name="Damon W."/>
            <person name="Desjardin D."/>
            <person name="Finy P."/>
            <person name="Geml J."/>
            <person name="Haridas S."/>
            <person name="Hughes K."/>
            <person name="Justo A."/>
            <person name="Karasinski D."/>
            <person name="Kautmanova I."/>
            <person name="Kiss B."/>
            <person name="Kocsube S."/>
            <person name="Kotiranta H."/>
            <person name="LaButti K.M."/>
            <person name="Lechner B.E."/>
            <person name="Liimatainen K."/>
            <person name="Lipzen A."/>
            <person name="Lukacs Z."/>
            <person name="Mihaltcheva S."/>
            <person name="Morgado L.N."/>
            <person name="Niskanen T."/>
            <person name="Noordeloos M.E."/>
            <person name="Ohm R.A."/>
            <person name="Ortiz-Santana B."/>
            <person name="Ovrebo C."/>
            <person name="Racz N."/>
            <person name="Riley R."/>
            <person name="Savchenko A."/>
            <person name="Shiryaev A."/>
            <person name="Soop K."/>
            <person name="Spirin V."/>
            <person name="Szebenyi C."/>
            <person name="Tomsovsky M."/>
            <person name="Tulloss R.E."/>
            <person name="Uehling J."/>
            <person name="Grigoriev I.V."/>
            <person name="Vagvolgyi C."/>
            <person name="Papp T."/>
            <person name="Martin F.M."/>
            <person name="Miettinen O."/>
            <person name="Hibbett D.S."/>
            <person name="Nagy L.G."/>
        </authorList>
    </citation>
    <scope>NUCLEOTIDE SEQUENCE [LARGE SCALE GENOMIC DNA]</scope>
    <source>
        <strain evidence="1 2">CBS 962.96</strain>
    </source>
</reference>
<dbReference type="EMBL" id="ML179075">
    <property type="protein sequence ID" value="THV02617.1"/>
    <property type="molecule type" value="Genomic_DNA"/>
</dbReference>
<dbReference type="AlphaFoldDB" id="A0A4S8MIP7"/>
<organism evidence="1 2">
    <name type="scientific">Dendrothele bispora (strain CBS 962.96)</name>
    <dbReference type="NCBI Taxonomy" id="1314807"/>
    <lineage>
        <taxon>Eukaryota</taxon>
        <taxon>Fungi</taxon>
        <taxon>Dikarya</taxon>
        <taxon>Basidiomycota</taxon>
        <taxon>Agaricomycotina</taxon>
        <taxon>Agaricomycetes</taxon>
        <taxon>Agaricomycetidae</taxon>
        <taxon>Agaricales</taxon>
        <taxon>Agaricales incertae sedis</taxon>
        <taxon>Dendrothele</taxon>
    </lineage>
</organism>
<dbReference type="OrthoDB" id="2122982at2759"/>
<sequence>VAVLAFKSVVNLELKRRENDQKVLALYVKMQEMMEVLAQLRFIKPAMKAHDDQGTFTVEDRLAERCATVAEAIKNCGNLCDTYSSKHFLVKLLKGPIYEMRLSEFVDTFAEHQKAFEFSLTLFTAQKVHSAQIYLSDIQSTVKVTQKATMLLVFQQLKTPAEKELLELVQSKGGIDECIKDDSVLAELLQMMDAK</sequence>
<dbReference type="Proteomes" id="UP000297245">
    <property type="component" value="Unassembled WGS sequence"/>
</dbReference>
<evidence type="ECO:0000313" key="1">
    <source>
        <dbReference type="EMBL" id="THV02617.1"/>
    </source>
</evidence>
<name>A0A4S8MIP7_DENBC</name>
<proteinExistence type="predicted"/>
<protein>
    <submittedName>
        <fullName evidence="1">Uncharacterized protein</fullName>
    </submittedName>
</protein>
<feature type="non-terminal residue" evidence="1">
    <location>
        <position position="1"/>
    </location>
</feature>
<accession>A0A4S8MIP7</accession>
<evidence type="ECO:0000313" key="2">
    <source>
        <dbReference type="Proteomes" id="UP000297245"/>
    </source>
</evidence>
<gene>
    <name evidence="1" type="ORF">K435DRAFT_652883</name>
</gene>